<evidence type="ECO:0000313" key="3">
    <source>
        <dbReference type="EMBL" id="RKE89695.1"/>
    </source>
</evidence>
<evidence type="ECO:0000313" key="4">
    <source>
        <dbReference type="Proteomes" id="UP000285906"/>
    </source>
</evidence>
<name>A0A420DCS6_9FLAO</name>
<dbReference type="Gene3D" id="2.160.20.10">
    <property type="entry name" value="Single-stranded right-handed beta-helix, Pectin lyase-like"/>
    <property type="match status" value="1"/>
</dbReference>
<dbReference type="RefSeq" id="WP_120211994.1">
    <property type="nucleotide sequence ID" value="NZ_BMCW01000001.1"/>
</dbReference>
<accession>A0A420DCS6</accession>
<organism evidence="3 4">
    <name type="scientific">Epilithonimonas arachidiradicis</name>
    <dbReference type="NCBI Taxonomy" id="1617282"/>
    <lineage>
        <taxon>Bacteria</taxon>
        <taxon>Pseudomonadati</taxon>
        <taxon>Bacteroidota</taxon>
        <taxon>Flavobacteriia</taxon>
        <taxon>Flavobacteriales</taxon>
        <taxon>Weeksellaceae</taxon>
        <taxon>Chryseobacterium group</taxon>
        <taxon>Epilithonimonas</taxon>
    </lineage>
</organism>
<reference evidence="2" key="1">
    <citation type="journal article" date="2014" name="Int. J. Syst. Evol. Microbiol.">
        <title>Complete genome of a new Firmicutes species belonging to the dominant human colonic microbiota ('Ruminococcus bicirculans') reveals two chromosomes and a selective capacity to utilize plant glucans.</title>
        <authorList>
            <consortium name="NISC Comparative Sequencing Program"/>
            <person name="Wegmann U."/>
            <person name="Louis P."/>
            <person name="Goesmann A."/>
            <person name="Henrissat B."/>
            <person name="Duncan S.H."/>
            <person name="Flint H.J."/>
        </authorList>
    </citation>
    <scope>NUCLEOTIDE SEQUENCE</scope>
    <source>
        <strain evidence="2">CCM 8490</strain>
    </source>
</reference>
<dbReference type="Proteomes" id="UP000285906">
    <property type="component" value="Unassembled WGS sequence"/>
</dbReference>
<reference evidence="2" key="4">
    <citation type="submission" date="2024-05" db="EMBL/GenBank/DDBJ databases">
        <authorList>
            <person name="Sun Q."/>
            <person name="Sedlacek I."/>
        </authorList>
    </citation>
    <scope>NUCLEOTIDE SEQUENCE</scope>
    <source>
        <strain evidence="2">CCM 8490</strain>
    </source>
</reference>
<evidence type="ECO:0000313" key="2">
    <source>
        <dbReference type="EMBL" id="GGG44546.1"/>
    </source>
</evidence>
<reference evidence="3 4" key="2">
    <citation type="submission" date="2018-09" db="EMBL/GenBank/DDBJ databases">
        <title>Genomic Encyclopedia of Archaeal and Bacterial Type Strains, Phase II (KMG-II): from individual species to whole genera.</title>
        <authorList>
            <person name="Goeker M."/>
        </authorList>
    </citation>
    <scope>NUCLEOTIDE SEQUENCE [LARGE SCALE GENOMIC DNA]</scope>
    <source>
        <strain evidence="3 4">DSM 27620</strain>
    </source>
</reference>
<comment type="caution">
    <text evidence="3">The sequence shown here is derived from an EMBL/GenBank/DDBJ whole genome shotgun (WGS) entry which is preliminary data.</text>
</comment>
<dbReference type="EMBL" id="RAQH01000001">
    <property type="protein sequence ID" value="RKE89695.1"/>
    <property type="molecule type" value="Genomic_DNA"/>
</dbReference>
<keyword evidence="5" id="KW-1185">Reference proteome</keyword>
<dbReference type="OrthoDB" id="606446at2"/>
<reference evidence="5" key="3">
    <citation type="journal article" date="2019" name="Int. J. Syst. Evol. Microbiol.">
        <title>The Global Catalogue of Microorganisms (GCM) 10K type strain sequencing project: providing services to taxonomists for standard genome sequencing and annotation.</title>
        <authorList>
            <consortium name="The Broad Institute Genomics Platform"/>
            <consortium name="The Broad Institute Genome Sequencing Center for Infectious Disease"/>
            <person name="Wu L."/>
            <person name="Ma J."/>
        </authorList>
    </citation>
    <scope>NUCLEOTIDE SEQUENCE [LARGE SCALE GENOMIC DNA]</scope>
    <source>
        <strain evidence="5">CCM 8490</strain>
    </source>
</reference>
<feature type="domain" description="Rhamnogalacturonase A/B/Epimerase-like pectate lyase" evidence="1">
    <location>
        <begin position="74"/>
        <end position="128"/>
    </location>
</feature>
<proteinExistence type="predicted"/>
<evidence type="ECO:0000259" key="1">
    <source>
        <dbReference type="Pfam" id="PF12708"/>
    </source>
</evidence>
<evidence type="ECO:0000313" key="5">
    <source>
        <dbReference type="Proteomes" id="UP000658202"/>
    </source>
</evidence>
<dbReference type="EMBL" id="BMCW01000001">
    <property type="protein sequence ID" value="GGG44546.1"/>
    <property type="molecule type" value="Genomic_DNA"/>
</dbReference>
<sequence>MIYTDDFFASGSTYQNNNVVQLVDSYTYENVNFKKVTHWINNYPMDDSKVDGIIYRKKGSDYYVDSSILSGAEISAKRFGVKADEITDDSIALQKAVNFGVKTGWNVVLPAGKIKVSQTIVIDFTTNINDANSNGKDRKFELSGKGVHVTYILDEGDDEHTVFDVKGNLDHADGFTAKCFSISRPNVSMPSGGIAIKIEKLICLSIEEIQIFKFNLGFMLIDSCISYFKKLKIHYCKYAFKGDIGSGVDKITNPNLLNFVNCTFNSNNDTSIHLEGVHNVKFDSCDFEGNFSDVLVCSYIGINGKNSLNLINCYFEGTTNGVDLFYLPYTGGTINLIGNSFSRVYQGASHNILVDFRSYNELQQFTNHEHYLNMIGNAFRDDYQFTEWNSYVPVQIWGNNNHLHIKDSNYYDHGVNLSQN</sequence>
<dbReference type="Proteomes" id="UP000658202">
    <property type="component" value="Unassembled WGS sequence"/>
</dbReference>
<dbReference type="AlphaFoldDB" id="A0A420DCS6"/>
<dbReference type="InterPro" id="IPR012334">
    <property type="entry name" value="Pectin_lyas_fold"/>
</dbReference>
<protein>
    <recommendedName>
        <fullName evidence="1">Rhamnogalacturonase A/B/Epimerase-like pectate lyase domain-containing protein</fullName>
    </recommendedName>
</protein>
<dbReference type="InterPro" id="IPR011050">
    <property type="entry name" value="Pectin_lyase_fold/virulence"/>
</dbReference>
<dbReference type="InterPro" id="IPR024535">
    <property type="entry name" value="RHGA/B-epi-like_pectate_lyase"/>
</dbReference>
<dbReference type="SUPFAM" id="SSF51126">
    <property type="entry name" value="Pectin lyase-like"/>
    <property type="match status" value="1"/>
</dbReference>
<dbReference type="Pfam" id="PF12708">
    <property type="entry name" value="Pect-lyase_RHGA_epim"/>
    <property type="match status" value="1"/>
</dbReference>
<gene>
    <name evidence="3" type="ORF">BXY58_0267</name>
    <name evidence="2" type="ORF">GCM10007332_02540</name>
</gene>